<feature type="region of interest" description="Disordered" evidence="1">
    <location>
        <begin position="1"/>
        <end position="202"/>
    </location>
</feature>
<protein>
    <submittedName>
        <fullName evidence="2">Not available</fullName>
    </submittedName>
</protein>
<sequence length="202" mass="20993">MAREPPPQTPAGSVRWRRCGKCGSPGPLTRVPNLRHPIPVYRPDTDVRAEAAGLTSPHRTSRHRPAPGRRSATAQPEHSLLPPHGPGHLAAPPAHGGHVHSSAPTSSSRGSRRLHRAPARDSLSGSPQRRGPGAGKSEAALHALGPPRHAPKPCQSGRGCRVDGLARRQEADVNEGNARGPEEGSGKGGGGVSVRPPNKEGG</sequence>
<gene>
    <name evidence="2" type="ORF">BU61_1370</name>
</gene>
<proteinExistence type="predicted"/>
<accession>A0ABX0S1G4</accession>
<comment type="caution">
    <text evidence="2">The sequence shown here is derived from an EMBL/GenBank/DDBJ whole genome shotgun (WGS) entry which is preliminary data.</text>
</comment>
<feature type="compositionally biased region" description="Low complexity" evidence="1">
    <location>
        <begin position="80"/>
        <end position="109"/>
    </location>
</feature>
<evidence type="ECO:0000313" key="3">
    <source>
        <dbReference type="Proteomes" id="UP001165941"/>
    </source>
</evidence>
<evidence type="ECO:0000313" key="2">
    <source>
        <dbReference type="EMBL" id="NIG58514.1"/>
    </source>
</evidence>
<reference evidence="2" key="1">
    <citation type="submission" date="2018-05" db="EMBL/GenBank/DDBJ databases">
        <authorList>
            <person name="Pedro S.L.S."/>
            <person name="Freitas R.C."/>
            <person name="Barreto A.S."/>
            <person name="Lima A.O.S."/>
        </authorList>
    </citation>
    <scope>NUCLEOTIDE SEQUENCE</scope>
    <source>
        <strain evidence="2">BP203</strain>
        <tissue evidence="2">Muscle</tissue>
    </source>
</reference>
<keyword evidence="3" id="KW-1185">Reference proteome</keyword>
<dbReference type="EMBL" id="PGGH01043950">
    <property type="protein sequence ID" value="NIG58514.1"/>
    <property type="molecule type" value="Genomic_DNA"/>
</dbReference>
<evidence type="ECO:0000256" key="1">
    <source>
        <dbReference type="SAM" id="MobiDB-lite"/>
    </source>
</evidence>
<dbReference type="Proteomes" id="UP001165941">
    <property type="component" value="Unassembled WGS sequence"/>
</dbReference>
<organism evidence="2 3">
    <name type="scientific">Pontoporia blainvillei</name>
    <name type="common">Franciscana</name>
    <name type="synonym">Delphinus blainvillei</name>
    <dbReference type="NCBI Taxonomy" id="48723"/>
    <lineage>
        <taxon>Eukaryota</taxon>
        <taxon>Metazoa</taxon>
        <taxon>Chordata</taxon>
        <taxon>Craniata</taxon>
        <taxon>Vertebrata</taxon>
        <taxon>Euteleostomi</taxon>
        <taxon>Mammalia</taxon>
        <taxon>Eutheria</taxon>
        <taxon>Laurasiatheria</taxon>
        <taxon>Artiodactyla</taxon>
        <taxon>Whippomorpha</taxon>
        <taxon>Cetacea</taxon>
        <taxon>Odontoceti</taxon>
        <taxon>Pontoporiidae</taxon>
        <taxon>Pontoporia</taxon>
    </lineage>
</organism>
<name>A0ABX0S1G4_PONBL</name>
<feature type="compositionally biased region" description="Basic and acidic residues" evidence="1">
    <location>
        <begin position="160"/>
        <end position="171"/>
    </location>
</feature>